<keyword evidence="4" id="KW-0479">Metal-binding</keyword>
<evidence type="ECO:0000256" key="9">
    <source>
        <dbReference type="ARBA" id="ARBA00023136"/>
    </source>
</evidence>
<dbReference type="GO" id="GO:0046872">
    <property type="term" value="F:metal ion binding"/>
    <property type="evidence" value="ECO:0007669"/>
    <property type="project" value="UniProtKB-KW"/>
</dbReference>
<dbReference type="PANTHER" id="PTHR43221">
    <property type="entry name" value="PROTEASE HTPX"/>
    <property type="match status" value="1"/>
</dbReference>
<gene>
    <name evidence="12" type="ORF">H5V45_13325</name>
</gene>
<evidence type="ECO:0000256" key="1">
    <source>
        <dbReference type="ARBA" id="ARBA00022475"/>
    </source>
</evidence>
<evidence type="ECO:0000256" key="4">
    <source>
        <dbReference type="ARBA" id="ARBA00022723"/>
    </source>
</evidence>
<evidence type="ECO:0000256" key="6">
    <source>
        <dbReference type="ARBA" id="ARBA00022833"/>
    </source>
</evidence>
<keyword evidence="2 10" id="KW-0645">Protease</keyword>
<comment type="similarity">
    <text evidence="10">Belongs to the peptidase M48 family.</text>
</comment>
<feature type="domain" description="Peptidase M48" evidence="11">
    <location>
        <begin position="84"/>
        <end position="279"/>
    </location>
</feature>
<dbReference type="AlphaFoldDB" id="A0A7X0VB57"/>
<evidence type="ECO:0000256" key="7">
    <source>
        <dbReference type="ARBA" id="ARBA00022989"/>
    </source>
</evidence>
<evidence type="ECO:0000256" key="5">
    <source>
        <dbReference type="ARBA" id="ARBA00022801"/>
    </source>
</evidence>
<evidence type="ECO:0000259" key="11">
    <source>
        <dbReference type="Pfam" id="PF01435"/>
    </source>
</evidence>
<name>A0A7X0VB57_9ACTN</name>
<protein>
    <submittedName>
        <fullName evidence="12">M48 family metallopeptidase</fullName>
    </submittedName>
</protein>
<evidence type="ECO:0000256" key="2">
    <source>
        <dbReference type="ARBA" id="ARBA00022670"/>
    </source>
</evidence>
<dbReference type="Pfam" id="PF01435">
    <property type="entry name" value="Peptidase_M48"/>
    <property type="match status" value="1"/>
</dbReference>
<reference evidence="12 13" key="1">
    <citation type="submission" date="2020-08" db="EMBL/GenBank/DDBJ databases">
        <authorList>
            <person name="Seo M.-J."/>
        </authorList>
    </citation>
    <scope>NUCLEOTIDE SEQUENCE [LARGE SCALE GENOMIC DNA]</scope>
    <source>
        <strain evidence="12 13">KIGAM211</strain>
    </source>
</reference>
<keyword evidence="13" id="KW-1185">Reference proteome</keyword>
<proteinExistence type="inferred from homology"/>
<keyword evidence="9" id="KW-0472">Membrane</keyword>
<keyword evidence="5 10" id="KW-0378">Hydrolase</keyword>
<dbReference type="Gene3D" id="3.30.2010.10">
    <property type="entry name" value="Metalloproteases ('zincins'), catalytic domain"/>
    <property type="match status" value="1"/>
</dbReference>
<dbReference type="CDD" id="cd07325">
    <property type="entry name" value="M48_Ste24p_like"/>
    <property type="match status" value="1"/>
</dbReference>
<dbReference type="GO" id="GO:0006508">
    <property type="term" value="P:proteolysis"/>
    <property type="evidence" value="ECO:0007669"/>
    <property type="project" value="UniProtKB-KW"/>
</dbReference>
<accession>A0A7X0VB57</accession>
<dbReference type="Proteomes" id="UP000523955">
    <property type="component" value="Unassembled WGS sequence"/>
</dbReference>
<evidence type="ECO:0000313" key="12">
    <source>
        <dbReference type="EMBL" id="MBB6628301.1"/>
    </source>
</evidence>
<evidence type="ECO:0000313" key="13">
    <source>
        <dbReference type="Proteomes" id="UP000523955"/>
    </source>
</evidence>
<comment type="caution">
    <text evidence="12">The sequence shown here is derived from an EMBL/GenBank/DDBJ whole genome shotgun (WGS) entry which is preliminary data.</text>
</comment>
<dbReference type="PANTHER" id="PTHR43221:SF3">
    <property type="entry name" value="SLL1280 PROTEIN"/>
    <property type="match status" value="1"/>
</dbReference>
<dbReference type="InterPro" id="IPR001915">
    <property type="entry name" value="Peptidase_M48"/>
</dbReference>
<sequence>MGDRPCGRPTACKSDSVTTQPARSRVTLTDISSRAWEHPADRGALVALRKLKGFDTVLKAMSGLFNERAVRLVYLGSAIKVDERQFSRLHSLLTDVARILDAPELPELYVSANPVPNALTIGMNKPFIVVTSGLVDLLDDEEMRFVLGHELGHAISGHAVYQTLLQRLIQLSGVLNAVPLGGLGFRAIMAALMEWSRKAELSADRAGLLATQDPPTAFRVHMQLASGGHLEDLDTTSFFAQGQEYDDAGDLRDSVLKLLLVEARSHPFAVVRATELRRWVDSGEYTAFLAGGYPRRDTDDEAKVSDAARDAARSYTETFQQSQDAVGRLVHDAAGFLGSAKLWLDDVLGRSGRPDDDAV</sequence>
<dbReference type="InterPro" id="IPR050083">
    <property type="entry name" value="HtpX_protease"/>
</dbReference>
<evidence type="ECO:0000256" key="10">
    <source>
        <dbReference type="RuleBase" id="RU003983"/>
    </source>
</evidence>
<keyword evidence="1" id="KW-1003">Cell membrane</keyword>
<organism evidence="12 13">
    <name type="scientific">Nocardioides luti</name>
    <dbReference type="NCBI Taxonomy" id="2761101"/>
    <lineage>
        <taxon>Bacteria</taxon>
        <taxon>Bacillati</taxon>
        <taxon>Actinomycetota</taxon>
        <taxon>Actinomycetes</taxon>
        <taxon>Propionibacteriales</taxon>
        <taxon>Nocardioidaceae</taxon>
        <taxon>Nocardioides</taxon>
    </lineage>
</organism>
<keyword evidence="7" id="KW-1133">Transmembrane helix</keyword>
<keyword evidence="8 10" id="KW-0482">Metalloprotease</keyword>
<evidence type="ECO:0000256" key="8">
    <source>
        <dbReference type="ARBA" id="ARBA00023049"/>
    </source>
</evidence>
<comment type="cofactor">
    <cofactor evidence="10">
        <name>Zn(2+)</name>
        <dbReference type="ChEBI" id="CHEBI:29105"/>
    </cofactor>
    <text evidence="10">Binds 1 zinc ion per subunit.</text>
</comment>
<keyword evidence="6 10" id="KW-0862">Zinc</keyword>
<dbReference type="EMBL" id="JACKXE010000001">
    <property type="protein sequence ID" value="MBB6628301.1"/>
    <property type="molecule type" value="Genomic_DNA"/>
</dbReference>
<dbReference type="GO" id="GO:0004222">
    <property type="term" value="F:metalloendopeptidase activity"/>
    <property type="evidence" value="ECO:0007669"/>
    <property type="project" value="InterPro"/>
</dbReference>
<keyword evidence="3" id="KW-0812">Transmembrane</keyword>
<evidence type="ECO:0000256" key="3">
    <source>
        <dbReference type="ARBA" id="ARBA00022692"/>
    </source>
</evidence>